<dbReference type="NCBIfam" id="TIGR00036">
    <property type="entry name" value="dapB"/>
    <property type="match status" value="1"/>
</dbReference>
<keyword evidence="8 13" id="KW-0457">Lysine biosynthesis</keyword>
<dbReference type="PROSITE" id="PS01298">
    <property type="entry name" value="DAPB"/>
    <property type="match status" value="1"/>
</dbReference>
<protein>
    <recommendedName>
        <fullName evidence="10 13">4-hydroxy-tetrahydrodipicolinate reductase</fullName>
        <shortName evidence="13">HTPA reductase</shortName>
        <ecNumber evidence="10 13">1.17.1.8</ecNumber>
    </recommendedName>
</protein>
<dbReference type="CDD" id="cd02274">
    <property type="entry name" value="DHDPR_N"/>
    <property type="match status" value="1"/>
</dbReference>
<dbReference type="InterPro" id="IPR022663">
    <property type="entry name" value="DapB_C"/>
</dbReference>
<organism evidence="16 17">
    <name type="scientific">Leptospirillum ferrodiazotrophum</name>
    <dbReference type="NCBI Taxonomy" id="412449"/>
    <lineage>
        <taxon>Bacteria</taxon>
        <taxon>Pseudomonadati</taxon>
        <taxon>Nitrospirota</taxon>
        <taxon>Nitrospiria</taxon>
        <taxon>Nitrospirales</taxon>
        <taxon>Nitrospiraceae</taxon>
        <taxon>Leptospirillum</taxon>
    </lineage>
</organism>
<comment type="caution">
    <text evidence="13">Lacks conserved residue(s) required for the propagation of feature annotation.</text>
</comment>
<evidence type="ECO:0000259" key="14">
    <source>
        <dbReference type="Pfam" id="PF01113"/>
    </source>
</evidence>
<dbReference type="PANTHER" id="PTHR20836">
    <property type="entry name" value="DIHYDRODIPICOLINATE REDUCTASE"/>
    <property type="match status" value="1"/>
</dbReference>
<keyword evidence="4 13" id="KW-0521">NADP</keyword>
<comment type="catalytic activity">
    <reaction evidence="12 13">
        <text>(S)-2,3,4,5-tetrahydrodipicolinate + NAD(+) + H2O = (2S,4S)-4-hydroxy-2,3,4,5-tetrahydrodipicolinate + NADH + H(+)</text>
        <dbReference type="Rhea" id="RHEA:35323"/>
        <dbReference type="ChEBI" id="CHEBI:15377"/>
        <dbReference type="ChEBI" id="CHEBI:15378"/>
        <dbReference type="ChEBI" id="CHEBI:16845"/>
        <dbReference type="ChEBI" id="CHEBI:57540"/>
        <dbReference type="ChEBI" id="CHEBI:57945"/>
        <dbReference type="ChEBI" id="CHEBI:67139"/>
        <dbReference type="EC" id="1.17.1.8"/>
    </reaction>
</comment>
<evidence type="ECO:0000256" key="6">
    <source>
        <dbReference type="ARBA" id="ARBA00023002"/>
    </source>
</evidence>
<evidence type="ECO:0000256" key="13">
    <source>
        <dbReference type="HAMAP-Rule" id="MF_00102"/>
    </source>
</evidence>
<gene>
    <name evidence="13" type="primary">dapB</name>
    <name evidence="16" type="ORF">UBAL3_82700010</name>
</gene>
<evidence type="ECO:0000313" key="17">
    <source>
        <dbReference type="Proteomes" id="UP000009374"/>
    </source>
</evidence>
<feature type="binding site" evidence="13">
    <location>
        <begin position="163"/>
        <end position="164"/>
    </location>
    <ligand>
        <name>(S)-2,3,4,5-tetrahydrodipicolinate</name>
        <dbReference type="ChEBI" id="CHEBI:16845"/>
    </ligand>
</feature>
<dbReference type="FunFam" id="3.30.360.10:FF:000004">
    <property type="entry name" value="4-hydroxy-tetrahydrodipicolinate reductase"/>
    <property type="match status" value="1"/>
</dbReference>
<dbReference type="Pfam" id="PF05173">
    <property type="entry name" value="DapB_C"/>
    <property type="match status" value="1"/>
</dbReference>
<keyword evidence="7 13" id="KW-0520">NAD</keyword>
<dbReference type="Pfam" id="PF01113">
    <property type="entry name" value="DapB_N"/>
    <property type="match status" value="1"/>
</dbReference>
<dbReference type="SUPFAM" id="SSF55347">
    <property type="entry name" value="Glyceraldehyde-3-phosphate dehydrogenase-like, C-terminal domain"/>
    <property type="match status" value="1"/>
</dbReference>
<keyword evidence="5 13" id="KW-0220">Diaminopimelate biosynthesis</keyword>
<feature type="active site" description="Proton donor/acceptor" evidence="13">
    <location>
        <position position="153"/>
    </location>
</feature>
<comment type="function">
    <text evidence="13">Catalyzes the conversion of 4-hydroxy-tetrahydrodipicolinate (HTPA) to tetrahydrodipicolinate.</text>
</comment>
<accession>C6HWT5</accession>
<feature type="binding site" evidence="13">
    <location>
        <begin position="121"/>
        <end position="124"/>
    </location>
    <ligand>
        <name>NAD(+)</name>
        <dbReference type="ChEBI" id="CHEBI:57540"/>
    </ligand>
</feature>
<dbReference type="PIRSF" id="PIRSF000161">
    <property type="entry name" value="DHPR"/>
    <property type="match status" value="1"/>
</dbReference>
<evidence type="ECO:0000256" key="11">
    <source>
        <dbReference type="ARBA" id="ARBA00049080"/>
    </source>
</evidence>
<comment type="pathway">
    <text evidence="9 13">Amino-acid biosynthesis; L-lysine biosynthesis via DAP pathway; (S)-tetrahydrodipicolinate from L-aspartate: step 4/4.</text>
</comment>
<dbReference type="InterPro" id="IPR023940">
    <property type="entry name" value="DHDPR_bac"/>
</dbReference>
<feature type="active site" description="Proton donor" evidence="13">
    <location>
        <position position="157"/>
    </location>
</feature>
<evidence type="ECO:0000313" key="16">
    <source>
        <dbReference type="EMBL" id="EES52895.1"/>
    </source>
</evidence>
<comment type="subcellular location">
    <subcellularLocation>
        <location evidence="13">Cytoplasm</location>
    </subcellularLocation>
</comment>
<comment type="similarity">
    <text evidence="1 13">Belongs to the DapB family.</text>
</comment>
<dbReference type="GO" id="GO:0016726">
    <property type="term" value="F:oxidoreductase activity, acting on CH or CH2 groups, NAD or NADP as acceptor"/>
    <property type="evidence" value="ECO:0007669"/>
    <property type="project" value="UniProtKB-UniRule"/>
</dbReference>
<dbReference type="EC" id="1.17.1.8" evidence="10 13"/>
<feature type="domain" description="Dihydrodipicolinate reductase N-terminal" evidence="14">
    <location>
        <begin position="6"/>
        <end position="124"/>
    </location>
</feature>
<proteinExistence type="inferred from homology"/>
<dbReference type="Gene3D" id="3.30.360.10">
    <property type="entry name" value="Dihydrodipicolinate Reductase, domain 2"/>
    <property type="match status" value="1"/>
</dbReference>
<dbReference type="SUPFAM" id="SSF51735">
    <property type="entry name" value="NAD(P)-binding Rossmann-fold domains"/>
    <property type="match status" value="1"/>
</dbReference>
<dbReference type="GO" id="GO:0005829">
    <property type="term" value="C:cytosol"/>
    <property type="evidence" value="ECO:0007669"/>
    <property type="project" value="TreeGrafter"/>
</dbReference>
<comment type="caution">
    <text evidence="13">Was originally thought to be a dihydrodipicolinate reductase (DHDPR), catalyzing the conversion of dihydrodipicolinate to tetrahydrodipicolinate. However, it was shown in E.coli that the substrate of the enzymatic reaction is not dihydrodipicolinate (DHDP) but in fact (2S,4S)-4-hydroxy-2,3,4,5-tetrahydrodipicolinic acid (HTPA), the product released by the DapA-catalyzed reaction.</text>
</comment>
<evidence type="ECO:0000256" key="3">
    <source>
        <dbReference type="ARBA" id="ARBA00022605"/>
    </source>
</evidence>
<evidence type="ECO:0000256" key="10">
    <source>
        <dbReference type="ARBA" id="ARBA00038983"/>
    </source>
</evidence>
<evidence type="ECO:0000256" key="9">
    <source>
        <dbReference type="ARBA" id="ARBA00037922"/>
    </source>
</evidence>
<comment type="subunit">
    <text evidence="13">Homotetramer.</text>
</comment>
<keyword evidence="6 13" id="KW-0560">Oxidoreductase</keyword>
<feature type="domain" description="Dihydrodipicolinate reductase C-terminal" evidence="15">
    <location>
        <begin position="127"/>
        <end position="262"/>
    </location>
</feature>
<evidence type="ECO:0000256" key="12">
    <source>
        <dbReference type="ARBA" id="ARBA00049396"/>
    </source>
</evidence>
<dbReference type="GO" id="GO:0051287">
    <property type="term" value="F:NAD binding"/>
    <property type="evidence" value="ECO:0007669"/>
    <property type="project" value="UniProtKB-UniRule"/>
</dbReference>
<evidence type="ECO:0000256" key="8">
    <source>
        <dbReference type="ARBA" id="ARBA00023154"/>
    </source>
</evidence>
<evidence type="ECO:0000256" key="4">
    <source>
        <dbReference type="ARBA" id="ARBA00022857"/>
    </source>
</evidence>
<dbReference type="HAMAP" id="MF_00102">
    <property type="entry name" value="DapB"/>
    <property type="match status" value="1"/>
</dbReference>
<evidence type="ECO:0000256" key="7">
    <source>
        <dbReference type="ARBA" id="ARBA00023027"/>
    </source>
</evidence>
<feature type="binding site" evidence="13">
    <location>
        <position position="38"/>
    </location>
    <ligand>
        <name>NAD(+)</name>
        <dbReference type="ChEBI" id="CHEBI:57540"/>
    </ligand>
</feature>
<dbReference type="AlphaFoldDB" id="C6HWT5"/>
<dbReference type="PANTHER" id="PTHR20836:SF0">
    <property type="entry name" value="4-HYDROXY-TETRAHYDRODIPICOLINATE REDUCTASE 1, CHLOROPLASTIC-RELATED"/>
    <property type="match status" value="1"/>
</dbReference>
<keyword evidence="17" id="KW-1185">Reference proteome</keyword>
<dbReference type="Proteomes" id="UP000009374">
    <property type="component" value="Unassembled WGS sequence"/>
</dbReference>
<evidence type="ECO:0000256" key="1">
    <source>
        <dbReference type="ARBA" id="ARBA00006642"/>
    </source>
</evidence>
<dbReference type="GO" id="GO:0050661">
    <property type="term" value="F:NADP binding"/>
    <property type="evidence" value="ECO:0007669"/>
    <property type="project" value="UniProtKB-UniRule"/>
</dbReference>
<feature type="binding site" evidence="13">
    <location>
        <begin position="12"/>
        <end position="17"/>
    </location>
    <ligand>
        <name>NAD(+)</name>
        <dbReference type="ChEBI" id="CHEBI:57540"/>
    </ligand>
</feature>
<evidence type="ECO:0000256" key="2">
    <source>
        <dbReference type="ARBA" id="ARBA00022490"/>
    </source>
</evidence>
<dbReference type="UniPathway" id="UPA00034">
    <property type="reaction ID" value="UER00018"/>
</dbReference>
<name>C6HWT5_9BACT</name>
<dbReference type="GO" id="GO:0008839">
    <property type="term" value="F:4-hydroxy-tetrahydrodipicolinate reductase"/>
    <property type="evidence" value="ECO:0007669"/>
    <property type="project" value="UniProtKB-UniRule"/>
</dbReference>
<evidence type="ECO:0000256" key="5">
    <source>
        <dbReference type="ARBA" id="ARBA00022915"/>
    </source>
</evidence>
<feature type="binding site" evidence="13">
    <location>
        <position position="154"/>
    </location>
    <ligand>
        <name>(S)-2,3,4,5-tetrahydrodipicolinate</name>
        <dbReference type="ChEBI" id="CHEBI:16845"/>
    </ligand>
</feature>
<dbReference type="InterPro" id="IPR022664">
    <property type="entry name" value="DapB_N_CS"/>
</dbReference>
<dbReference type="Gene3D" id="3.40.50.720">
    <property type="entry name" value="NAD(P)-binding Rossmann-like Domain"/>
    <property type="match status" value="1"/>
</dbReference>
<dbReference type="InterPro" id="IPR000846">
    <property type="entry name" value="DapB_N"/>
</dbReference>
<evidence type="ECO:0000259" key="15">
    <source>
        <dbReference type="Pfam" id="PF05173"/>
    </source>
</evidence>
<dbReference type="GO" id="GO:0009089">
    <property type="term" value="P:lysine biosynthetic process via diaminopimelate"/>
    <property type="evidence" value="ECO:0007669"/>
    <property type="project" value="UniProtKB-UniRule"/>
</dbReference>
<dbReference type="EMBL" id="GG693871">
    <property type="protein sequence ID" value="EES52895.1"/>
    <property type="molecule type" value="Genomic_DNA"/>
</dbReference>
<keyword evidence="3 13" id="KW-0028">Amino-acid biosynthesis</keyword>
<dbReference type="GO" id="GO:0019877">
    <property type="term" value="P:diaminopimelate biosynthetic process"/>
    <property type="evidence" value="ECO:0007669"/>
    <property type="project" value="UniProtKB-UniRule"/>
</dbReference>
<keyword evidence="2 13" id="KW-0963">Cytoplasm</keyword>
<dbReference type="InterPro" id="IPR036291">
    <property type="entry name" value="NAD(P)-bd_dom_sf"/>
</dbReference>
<reference evidence="16 17" key="1">
    <citation type="journal article" date="2009" name="Appl. Environ. Microbiol.">
        <title>Community genomic and proteomic analyses of chemoautotrophic iron-oxidizing "Leptospirillum rubarum" (Group II) and "Leptospirillum ferrodiazotrophum" (Group III) bacteria in acid mine drainage biofilms.</title>
        <authorList>
            <person name="Goltsman D.S."/>
            <person name="Denef V.J."/>
            <person name="Singer S.W."/>
            <person name="VerBerkmoes N.C."/>
            <person name="Lefsrud M."/>
            <person name="Mueller R.S."/>
            <person name="Dick G.J."/>
            <person name="Sun C.L."/>
            <person name="Wheeler K.E."/>
            <person name="Zemla A."/>
            <person name="Baker B.J."/>
            <person name="Hauser L."/>
            <person name="Land M."/>
            <person name="Shah M.B."/>
            <person name="Thelen M.P."/>
            <person name="Hettich R.L."/>
            <person name="Banfield J.F."/>
        </authorList>
    </citation>
    <scope>NUCLEOTIDE SEQUENCE [LARGE SCALE GENOMIC DNA]</scope>
</reference>
<sequence length="270" mass="28495">MRESRVKVALIGAGGRMGREIAAVLAEDPRLTLGAAFESPHSPLLGRSVSGFPEIVYEPLSESALKGCSVGIDFSLPEGLRATVDAFRSARLPLVVGTTGLSPDDRDYVRKAGDEIPILWSPNMSLGVNLLAILAGQAARSLGGFDCEILEIHHRHKKDAPSGTALFLGEAVAQARNQLLSQTGVFVRHGLTGEREEDAIGVMALRGGDVPGDHTVFFLGPGERLELTHRAGSRAVFARGAVTAAAFLLGRPPGFATMADVLLGGERPEE</sequence>
<feature type="binding site" evidence="13">
    <location>
        <begin position="97"/>
        <end position="99"/>
    </location>
    <ligand>
        <name>NAD(+)</name>
        <dbReference type="ChEBI" id="CHEBI:57540"/>
    </ligand>
</feature>
<comment type="catalytic activity">
    <reaction evidence="11 13">
        <text>(S)-2,3,4,5-tetrahydrodipicolinate + NADP(+) + H2O = (2S,4S)-4-hydroxy-2,3,4,5-tetrahydrodipicolinate + NADPH + H(+)</text>
        <dbReference type="Rhea" id="RHEA:35331"/>
        <dbReference type="ChEBI" id="CHEBI:15377"/>
        <dbReference type="ChEBI" id="CHEBI:15378"/>
        <dbReference type="ChEBI" id="CHEBI:16845"/>
        <dbReference type="ChEBI" id="CHEBI:57783"/>
        <dbReference type="ChEBI" id="CHEBI:58349"/>
        <dbReference type="ChEBI" id="CHEBI:67139"/>
        <dbReference type="EC" id="1.17.1.8"/>
    </reaction>
</comment>